<dbReference type="Pfam" id="PF00171">
    <property type="entry name" value="Aldedh"/>
    <property type="match status" value="1"/>
</dbReference>
<dbReference type="InterPro" id="IPR016161">
    <property type="entry name" value="Ald_DH/histidinol_DH"/>
</dbReference>
<keyword evidence="3" id="KW-1185">Reference proteome</keyword>
<protein>
    <submittedName>
        <fullName evidence="2">Aldehyde dehydrogenase family 16 member A1-like</fullName>
    </submittedName>
</protein>
<reference evidence="2 3" key="1">
    <citation type="journal article" date="2017" name="Gigascience">
        <title>Draft genome of the honey bee ectoparasitic mite, Tropilaelaps mercedesae, is shaped by the parasitic life history.</title>
        <authorList>
            <person name="Dong X."/>
            <person name="Armstrong S.D."/>
            <person name="Xia D."/>
            <person name="Makepeace B.L."/>
            <person name="Darby A.C."/>
            <person name="Kadowaki T."/>
        </authorList>
    </citation>
    <scope>NUCLEOTIDE SEQUENCE [LARGE SCALE GENOMIC DNA]</scope>
    <source>
        <strain evidence="2">Wuxi-XJTLU</strain>
    </source>
</reference>
<dbReference type="InParanoid" id="A0A1V9XD46"/>
<sequence length="635" mass="69761">MPLVKELFEKMELNDDQIEKPIIVQWLSKHGCAVTSFIAGIAYPSGEKVKISTPCGLEYEAVCGSEQLVHEALQSAATAQQKWRVMNPEAKTRVIYAVARNFQKHVTLFGTAEAVTFPFKRLERCRGACATYTIEYLYNAAARRNFSDTPARYSAMLVLQTSEFCPVNLVAEWQIGEALSAHTPVVLAVSIVNCLPALIFAEICNTAGLPTGLLNVVILSASALASLRPSSDVMLLQLRETRRHVSTCIIAEGADIGSAVNGAMEMLSDYWGMVKKTFSAPNYLGGVVYVQDCMHSRVIKVLEAQVDTLKVAKSNFAKTVDLVADARPRVIKQAHIHIETAPKEPTIFVQGFRTIKEVAALASAGPLHSECLSVWTEYVGRAVEIADRVSGFRHIWINGHNWFDIDIASLKQWHFPSGKADLSEKVHHTVEAIPDVHVEHIPSNVDHTLKLYYGGGQKCAESQTCYPVYNRFPPFDRGDKIVGYVSAAGPKDARNAVEAALKAFSGWRSKSAFSRSQVIYFLGENLSQRRVDFIEKLLLNTGHSDCAQELQESIDATFKWAGYCDNTAPSFTSSSGMKVYSSFEPHGVVAIVCPPVKTMRSLVTLMVSVISIGNTAVVVVPEEYPIAPLTLAEVL</sequence>
<dbReference type="GO" id="GO:0016491">
    <property type="term" value="F:oxidoreductase activity"/>
    <property type="evidence" value="ECO:0007669"/>
    <property type="project" value="InterPro"/>
</dbReference>
<evidence type="ECO:0000313" key="3">
    <source>
        <dbReference type="Proteomes" id="UP000192247"/>
    </source>
</evidence>
<name>A0A1V9XD46_9ACAR</name>
<dbReference type="Gene3D" id="3.40.605.10">
    <property type="entry name" value="Aldehyde Dehydrogenase, Chain A, domain 1"/>
    <property type="match status" value="2"/>
</dbReference>
<dbReference type="AlphaFoldDB" id="A0A1V9XD46"/>
<evidence type="ECO:0000259" key="1">
    <source>
        <dbReference type="Pfam" id="PF00171"/>
    </source>
</evidence>
<dbReference type="OrthoDB" id="310895at2759"/>
<organism evidence="2 3">
    <name type="scientific">Tropilaelaps mercedesae</name>
    <dbReference type="NCBI Taxonomy" id="418985"/>
    <lineage>
        <taxon>Eukaryota</taxon>
        <taxon>Metazoa</taxon>
        <taxon>Ecdysozoa</taxon>
        <taxon>Arthropoda</taxon>
        <taxon>Chelicerata</taxon>
        <taxon>Arachnida</taxon>
        <taxon>Acari</taxon>
        <taxon>Parasitiformes</taxon>
        <taxon>Mesostigmata</taxon>
        <taxon>Gamasina</taxon>
        <taxon>Dermanyssoidea</taxon>
        <taxon>Laelapidae</taxon>
        <taxon>Tropilaelaps</taxon>
    </lineage>
</organism>
<dbReference type="Proteomes" id="UP000192247">
    <property type="component" value="Unassembled WGS sequence"/>
</dbReference>
<accession>A0A1V9XD46</accession>
<feature type="domain" description="Aldehyde dehydrogenase" evidence="1">
    <location>
        <begin position="479"/>
        <end position="634"/>
    </location>
</feature>
<dbReference type="InterPro" id="IPR016162">
    <property type="entry name" value="Ald_DH_N"/>
</dbReference>
<proteinExistence type="predicted"/>
<evidence type="ECO:0000313" key="2">
    <source>
        <dbReference type="EMBL" id="OQR71323.1"/>
    </source>
</evidence>
<dbReference type="PANTHER" id="PTHR11699">
    <property type="entry name" value="ALDEHYDE DEHYDROGENASE-RELATED"/>
    <property type="match status" value="1"/>
</dbReference>
<comment type="caution">
    <text evidence="2">The sequence shown here is derived from an EMBL/GenBank/DDBJ whole genome shotgun (WGS) entry which is preliminary data.</text>
</comment>
<dbReference type="InterPro" id="IPR015590">
    <property type="entry name" value="Aldehyde_DH_dom"/>
</dbReference>
<dbReference type="EMBL" id="MNPL01014868">
    <property type="protein sequence ID" value="OQR71323.1"/>
    <property type="molecule type" value="Genomic_DNA"/>
</dbReference>
<gene>
    <name evidence="2" type="ORF">BIW11_01520</name>
</gene>
<dbReference type="SUPFAM" id="SSF53720">
    <property type="entry name" value="ALDH-like"/>
    <property type="match status" value="2"/>
</dbReference>
<dbReference type="STRING" id="418985.A0A1V9XD46"/>